<keyword evidence="6" id="KW-0131">Cell cycle</keyword>
<dbReference type="AlphaFoldDB" id="A0A077DIQ9"/>
<dbReference type="InterPro" id="IPR036192">
    <property type="entry name" value="Cell_div_ZapA-like_sf"/>
</dbReference>
<evidence type="ECO:0000256" key="7">
    <source>
        <dbReference type="ARBA" id="ARBA00024910"/>
    </source>
</evidence>
<keyword evidence="5" id="KW-0717">Septation</keyword>
<evidence type="ECO:0000256" key="5">
    <source>
        <dbReference type="ARBA" id="ARBA00023210"/>
    </source>
</evidence>
<dbReference type="InterPro" id="IPR007838">
    <property type="entry name" value="Cell_div_ZapA-like"/>
</dbReference>
<evidence type="ECO:0000256" key="6">
    <source>
        <dbReference type="ARBA" id="ARBA00023306"/>
    </source>
</evidence>
<evidence type="ECO:0000256" key="3">
    <source>
        <dbReference type="ARBA" id="ARBA00022490"/>
    </source>
</evidence>
<protein>
    <recommendedName>
        <fullName evidence="2">Cell division protein ZapA</fullName>
    </recommendedName>
    <alternativeName>
        <fullName evidence="9">Z ring-associated protein ZapA</fullName>
    </alternativeName>
</protein>
<evidence type="ECO:0000256" key="2">
    <source>
        <dbReference type="ARBA" id="ARBA00015195"/>
    </source>
</evidence>
<accession>A0A077DIQ9</accession>
<dbReference type="GO" id="GO:0043093">
    <property type="term" value="P:FtsZ-dependent cytokinesis"/>
    <property type="evidence" value="ECO:0007669"/>
    <property type="project" value="TreeGrafter"/>
</dbReference>
<keyword evidence="3" id="KW-0963">Cytoplasm</keyword>
<comment type="subcellular location">
    <subcellularLocation>
        <location evidence="1">Cytoplasm</location>
    </subcellularLocation>
</comment>
<dbReference type="EMBL" id="CP009238">
    <property type="protein sequence ID" value="AIL33357.1"/>
    <property type="molecule type" value="Genomic_DNA"/>
</dbReference>
<dbReference type="PANTHER" id="PTHR34981:SF1">
    <property type="entry name" value="CELL DIVISION PROTEIN ZAPA"/>
    <property type="match status" value="1"/>
</dbReference>
<evidence type="ECO:0000256" key="8">
    <source>
        <dbReference type="ARBA" id="ARBA00026068"/>
    </source>
</evidence>
<dbReference type="InterPro" id="IPR042233">
    <property type="entry name" value="Cell_div_ZapA_N"/>
</dbReference>
<organism evidence="10 11">
    <name type="scientific">Basilea psittacipulmonis DSM 24701</name>
    <dbReference type="NCBI Taxonomy" id="1072685"/>
    <lineage>
        <taxon>Bacteria</taxon>
        <taxon>Pseudomonadati</taxon>
        <taxon>Pseudomonadota</taxon>
        <taxon>Betaproteobacteria</taxon>
        <taxon>Burkholderiales</taxon>
        <taxon>Alcaligenaceae</taxon>
        <taxon>Basilea</taxon>
    </lineage>
</organism>
<gene>
    <name evidence="10" type="ORF">IX83_08635</name>
</gene>
<dbReference type="Gene3D" id="3.30.160.880">
    <property type="entry name" value="Cell division protein ZapA protomer, N-terminal domain"/>
    <property type="match status" value="1"/>
</dbReference>
<dbReference type="GO" id="GO:0000921">
    <property type="term" value="P:septin ring assembly"/>
    <property type="evidence" value="ECO:0007669"/>
    <property type="project" value="TreeGrafter"/>
</dbReference>
<dbReference type="RefSeq" id="WP_038501310.1">
    <property type="nucleotide sequence ID" value="NZ_AFWK01000037.1"/>
</dbReference>
<dbReference type="HOGENOM" id="CLU_116623_2_2_4"/>
<dbReference type="Pfam" id="PF05164">
    <property type="entry name" value="ZapA"/>
    <property type="match status" value="1"/>
</dbReference>
<dbReference type="GO" id="GO:0030428">
    <property type="term" value="C:cell septum"/>
    <property type="evidence" value="ECO:0007669"/>
    <property type="project" value="TreeGrafter"/>
</dbReference>
<proteinExistence type="predicted"/>
<dbReference type="GO" id="GO:0032153">
    <property type="term" value="C:cell division site"/>
    <property type="evidence" value="ECO:0007669"/>
    <property type="project" value="TreeGrafter"/>
</dbReference>
<evidence type="ECO:0000256" key="4">
    <source>
        <dbReference type="ARBA" id="ARBA00022618"/>
    </source>
</evidence>
<dbReference type="KEGG" id="bpsi:IX83_08635"/>
<dbReference type="STRING" id="1072685.IX83_08635"/>
<dbReference type="PANTHER" id="PTHR34981">
    <property type="entry name" value="CELL DIVISION PROTEIN ZAPA"/>
    <property type="match status" value="1"/>
</dbReference>
<dbReference type="eggNOG" id="COG3027">
    <property type="taxonomic scope" value="Bacteria"/>
</dbReference>
<evidence type="ECO:0000313" key="10">
    <source>
        <dbReference type="EMBL" id="AIL33357.1"/>
    </source>
</evidence>
<dbReference type="Proteomes" id="UP000028945">
    <property type="component" value="Chromosome"/>
</dbReference>
<name>A0A077DIQ9_9BURK</name>
<keyword evidence="11" id="KW-1185">Reference proteome</keyword>
<dbReference type="GO" id="GO:0000917">
    <property type="term" value="P:division septum assembly"/>
    <property type="evidence" value="ECO:0007669"/>
    <property type="project" value="UniProtKB-KW"/>
</dbReference>
<dbReference type="GO" id="GO:0005829">
    <property type="term" value="C:cytosol"/>
    <property type="evidence" value="ECO:0007669"/>
    <property type="project" value="TreeGrafter"/>
</dbReference>
<reference evidence="10 11" key="1">
    <citation type="journal article" date="2014" name="BMC Genomics">
        <title>A genomic perspective on a new bacterial genus and species from the Alcaligenaceae family, Basilea psittacipulmonis.</title>
        <authorList>
            <person name="Whiteson K.L."/>
            <person name="Hernandez D."/>
            <person name="Lazarevic V."/>
            <person name="Gaia N."/>
            <person name="Farinelli L."/>
            <person name="Francois P."/>
            <person name="Pilo P."/>
            <person name="Frey J."/>
            <person name="Schrenzel J."/>
        </authorList>
    </citation>
    <scope>NUCLEOTIDE SEQUENCE [LARGE SCALE GENOMIC DNA]</scope>
    <source>
        <strain evidence="10 11">DSM 24701</strain>
    </source>
</reference>
<dbReference type="SUPFAM" id="SSF102829">
    <property type="entry name" value="Cell division protein ZapA-like"/>
    <property type="match status" value="1"/>
</dbReference>
<evidence type="ECO:0000256" key="1">
    <source>
        <dbReference type="ARBA" id="ARBA00004496"/>
    </source>
</evidence>
<evidence type="ECO:0000256" key="9">
    <source>
        <dbReference type="ARBA" id="ARBA00033158"/>
    </source>
</evidence>
<sequence length="100" mass="10942">MSKITVNILGRDINLACQPQESEKIRSAAEYAGQLMDRIRKKSTNLSSEQVAILACIQLATELQNVKAQDGPLAGVSYGKLQETLADINDLLNKELKTNP</sequence>
<comment type="function">
    <text evidence="7">Activator of cell division through the inhibition of FtsZ GTPase activity, therefore promoting FtsZ assembly into bundles of protofilaments necessary for the formation of the division Z ring. It is recruited early at mid-cell but it is not essential for cell division.</text>
</comment>
<evidence type="ECO:0000313" key="11">
    <source>
        <dbReference type="Proteomes" id="UP000028945"/>
    </source>
</evidence>
<dbReference type="OrthoDB" id="5297208at2"/>
<comment type="subunit">
    <text evidence="8">Homodimer. Interacts with FtsZ.</text>
</comment>
<keyword evidence="4" id="KW-0132">Cell division</keyword>